<keyword evidence="2" id="KW-0444">Lipid biosynthesis</keyword>
<protein>
    <submittedName>
        <fullName evidence="9">WxcM-like domain-containing protein</fullName>
    </submittedName>
</protein>
<dbReference type="AlphaFoldDB" id="A0A7Y7WKF8"/>
<dbReference type="GO" id="GO:0016746">
    <property type="term" value="F:acyltransferase activity"/>
    <property type="evidence" value="ECO:0007669"/>
    <property type="project" value="UniProtKB-KW"/>
</dbReference>
<organism evidence="9 10">
    <name type="scientific">Pseudomonas gingeri</name>
    <dbReference type="NCBI Taxonomy" id="117681"/>
    <lineage>
        <taxon>Bacteria</taxon>
        <taxon>Pseudomonadati</taxon>
        <taxon>Pseudomonadota</taxon>
        <taxon>Gammaproteobacteria</taxon>
        <taxon>Pseudomonadales</taxon>
        <taxon>Pseudomonadaceae</taxon>
        <taxon>Pseudomonas</taxon>
    </lineage>
</organism>
<dbReference type="SUPFAM" id="SSF51161">
    <property type="entry name" value="Trimeric LpxA-like enzymes"/>
    <property type="match status" value="1"/>
</dbReference>
<dbReference type="GO" id="GO:0009245">
    <property type="term" value="P:lipid A biosynthetic process"/>
    <property type="evidence" value="ECO:0007669"/>
    <property type="project" value="UniProtKB-KW"/>
</dbReference>
<dbReference type="InterPro" id="IPR008894">
    <property type="entry name" value="QdtA_cupin_dom"/>
</dbReference>
<dbReference type="PROSITE" id="PS00101">
    <property type="entry name" value="HEXAPEP_TRANSFERASES"/>
    <property type="match status" value="1"/>
</dbReference>
<dbReference type="Pfam" id="PF00132">
    <property type="entry name" value="Hexapep"/>
    <property type="match status" value="3"/>
</dbReference>
<evidence type="ECO:0000313" key="9">
    <source>
        <dbReference type="EMBL" id="NWB51196.1"/>
    </source>
</evidence>
<dbReference type="PANTHER" id="PTHR43300">
    <property type="entry name" value="ACETYLTRANSFERASE"/>
    <property type="match status" value="1"/>
</dbReference>
<dbReference type="InterPro" id="IPR014710">
    <property type="entry name" value="RmlC-like_jellyroll"/>
</dbReference>
<name>A0A7Y7WKF8_9PSED</name>
<keyword evidence="5" id="KW-0677">Repeat</keyword>
<proteinExistence type="inferred from homology"/>
<dbReference type="InterPro" id="IPR050179">
    <property type="entry name" value="Trans_hexapeptide_repeat"/>
</dbReference>
<evidence type="ECO:0000313" key="10">
    <source>
        <dbReference type="Proteomes" id="UP000582981"/>
    </source>
</evidence>
<accession>A0A7Y7WKF8</accession>
<dbReference type="EMBL" id="JACAPU010000056">
    <property type="protein sequence ID" value="NWB51196.1"/>
    <property type="molecule type" value="Genomic_DNA"/>
</dbReference>
<keyword evidence="4" id="KW-0808">Transferase</keyword>
<dbReference type="Gene3D" id="2.160.10.10">
    <property type="entry name" value="Hexapeptide repeat proteins"/>
    <property type="match status" value="1"/>
</dbReference>
<evidence type="ECO:0000259" key="8">
    <source>
        <dbReference type="Pfam" id="PF05523"/>
    </source>
</evidence>
<evidence type="ECO:0000256" key="6">
    <source>
        <dbReference type="ARBA" id="ARBA00023098"/>
    </source>
</evidence>
<dbReference type="Proteomes" id="UP000582981">
    <property type="component" value="Unassembled WGS sequence"/>
</dbReference>
<gene>
    <name evidence="9" type="ORF">HX829_32465</name>
</gene>
<keyword evidence="7" id="KW-0012">Acyltransferase</keyword>
<evidence type="ECO:0000256" key="3">
    <source>
        <dbReference type="ARBA" id="ARBA00022556"/>
    </source>
</evidence>
<dbReference type="CDD" id="cd03358">
    <property type="entry name" value="LbH_WxcM_N_like"/>
    <property type="match status" value="1"/>
</dbReference>
<dbReference type="SUPFAM" id="SSF51182">
    <property type="entry name" value="RmlC-like cupins"/>
    <property type="match status" value="1"/>
</dbReference>
<dbReference type="RefSeq" id="WP_100939104.1">
    <property type="nucleotide sequence ID" value="NZ_JACAPU010000056.1"/>
</dbReference>
<dbReference type="InterPro" id="IPR011051">
    <property type="entry name" value="RmlC_Cupin_sf"/>
</dbReference>
<evidence type="ECO:0000256" key="1">
    <source>
        <dbReference type="ARBA" id="ARBA00007274"/>
    </source>
</evidence>
<comment type="similarity">
    <text evidence="1">Belongs to the transferase hexapeptide repeat family.</text>
</comment>
<evidence type="ECO:0000256" key="2">
    <source>
        <dbReference type="ARBA" id="ARBA00022516"/>
    </source>
</evidence>
<dbReference type="InterPro" id="IPR011004">
    <property type="entry name" value="Trimer_LpxA-like_sf"/>
</dbReference>
<keyword evidence="3" id="KW-0441">Lipid A biosynthesis</keyword>
<dbReference type="CDD" id="cd20292">
    <property type="entry name" value="cupin_QdtA-like"/>
    <property type="match status" value="1"/>
</dbReference>
<evidence type="ECO:0000256" key="5">
    <source>
        <dbReference type="ARBA" id="ARBA00022737"/>
    </source>
</evidence>
<dbReference type="InterPro" id="IPR001451">
    <property type="entry name" value="Hexapep"/>
</dbReference>
<comment type="caution">
    <text evidence="9">The sequence shown here is derived from an EMBL/GenBank/DDBJ whole genome shotgun (WGS) entry which is preliminary data.</text>
</comment>
<dbReference type="Pfam" id="PF05523">
    <property type="entry name" value="FdtA"/>
    <property type="match status" value="1"/>
</dbReference>
<sequence>MTNENSEYFVHPNGLCESRHIGKGTKIWAFAHVLPQARLGSECNICNNVFIENDVTIGDRVTIKCGVQVWDGIEIMDDVFIGPNATFTNDRFPRSKQYPDEFLRTVVKTKATIGANATILPGLIIGENAMVGAGAVVTRSVPPFAIVAGNPAKIIGYADAVDSTSENMKVPVSSAPSVTKTNVSGVTLHTFKAVPDLRGNLSVGEFEREIPFNPKRYFLVYDVPTADTRGEHAHHQCHQFLIAVRGSIHVVVDDGETREEITLDRANIGLYLPPKTWCIQYKYSPDAMLLVFASDYYDADDYIREYGDFITLIKSQIQA</sequence>
<dbReference type="PANTHER" id="PTHR43300:SF4">
    <property type="entry name" value="ACYL-[ACYL-CARRIER-PROTEIN]--UDP-N-ACETYLGLUCOSAMINE O-ACYLTRANSFERASE"/>
    <property type="match status" value="1"/>
</dbReference>
<evidence type="ECO:0000256" key="4">
    <source>
        <dbReference type="ARBA" id="ARBA00022679"/>
    </source>
</evidence>
<reference evidence="9 10" key="1">
    <citation type="submission" date="2020-04" db="EMBL/GenBank/DDBJ databases">
        <title>Molecular characterization of pseudomonads from Agaricus bisporus reveal novel blotch 2 pathogens in Western Europe.</title>
        <authorList>
            <person name="Taparia T."/>
            <person name="Krijger M."/>
            <person name="Haynes E."/>
            <person name="Elpinstone J.G."/>
            <person name="Noble R."/>
            <person name="Van Der Wolf J."/>
        </authorList>
    </citation>
    <scope>NUCLEOTIDE SEQUENCE [LARGE SCALE GENOMIC DNA]</scope>
    <source>
        <strain evidence="9 10">F1001</strain>
    </source>
</reference>
<dbReference type="InterPro" id="IPR018357">
    <property type="entry name" value="Hexapep_transf_CS"/>
</dbReference>
<dbReference type="GO" id="GO:0016020">
    <property type="term" value="C:membrane"/>
    <property type="evidence" value="ECO:0007669"/>
    <property type="project" value="GOC"/>
</dbReference>
<evidence type="ECO:0000256" key="7">
    <source>
        <dbReference type="ARBA" id="ARBA00023315"/>
    </source>
</evidence>
<feature type="domain" description="Sugar 3,4-ketoisomerase QdtA cupin" evidence="8">
    <location>
        <begin position="185"/>
        <end position="313"/>
    </location>
</feature>
<keyword evidence="6" id="KW-0443">Lipid metabolism</keyword>
<dbReference type="Gene3D" id="2.60.120.10">
    <property type="entry name" value="Jelly Rolls"/>
    <property type="match status" value="1"/>
</dbReference>